<accession>A0A1M6SML7</accession>
<proteinExistence type="predicted"/>
<feature type="transmembrane region" description="Helical" evidence="2">
    <location>
        <begin position="114"/>
        <end position="130"/>
    </location>
</feature>
<name>A0A1M6SML7_PARC5</name>
<dbReference type="STRING" id="1121301.SAMN02745912_03362"/>
<dbReference type="InterPro" id="IPR050261">
    <property type="entry name" value="FrsA_esterase"/>
</dbReference>
<keyword evidence="2" id="KW-0472">Membrane</keyword>
<dbReference type="InterPro" id="IPR029058">
    <property type="entry name" value="AB_hydrolase_fold"/>
</dbReference>
<dbReference type="OrthoDB" id="9764953at2"/>
<feature type="domain" description="Serine aminopeptidase S33" evidence="3">
    <location>
        <begin position="26"/>
        <end position="153"/>
    </location>
</feature>
<sequence>MKVIIESKKNSNIPTLEIYSENTFEKRPLVFIMHGLGSSKERNVEYGYRLVQQGFFAVSFDAYMHGEQGTEEFKKLGYMEKFMRVFDVVEETTKYIDTMIEAYKDDKRIDADRIGLVGISMGGFIIYNYLANNKRDNIKAAVPIISCPYWSSNAKEFVKKNPEGRKYIHKEDYEYIESIEPINSLKTMKDFPLLMLNGVKDELISIKVVRESFDMLKGNYSNKDRIKLIEYQDAGHERAGGMIIDACKWLKEFL</sequence>
<protein>
    <submittedName>
        <fullName evidence="4">Serine aminopeptidase, S33</fullName>
    </submittedName>
</protein>
<dbReference type="AlphaFoldDB" id="A0A1M6SML7"/>
<dbReference type="PANTHER" id="PTHR22946:SF9">
    <property type="entry name" value="POLYKETIDE TRANSFERASE AF380"/>
    <property type="match status" value="1"/>
</dbReference>
<evidence type="ECO:0000256" key="1">
    <source>
        <dbReference type="ARBA" id="ARBA00022801"/>
    </source>
</evidence>
<dbReference type="GO" id="GO:0004177">
    <property type="term" value="F:aminopeptidase activity"/>
    <property type="evidence" value="ECO:0007669"/>
    <property type="project" value="UniProtKB-KW"/>
</dbReference>
<dbReference type="GO" id="GO:0052689">
    <property type="term" value="F:carboxylic ester hydrolase activity"/>
    <property type="evidence" value="ECO:0007669"/>
    <property type="project" value="UniProtKB-ARBA"/>
</dbReference>
<dbReference type="Pfam" id="PF12146">
    <property type="entry name" value="Hydrolase_4"/>
    <property type="match status" value="1"/>
</dbReference>
<keyword evidence="2" id="KW-0812">Transmembrane</keyword>
<dbReference type="Gene3D" id="3.40.50.1820">
    <property type="entry name" value="alpha/beta hydrolase"/>
    <property type="match status" value="1"/>
</dbReference>
<dbReference type="Proteomes" id="UP000184465">
    <property type="component" value="Unassembled WGS sequence"/>
</dbReference>
<evidence type="ECO:0000313" key="5">
    <source>
        <dbReference type="Proteomes" id="UP000184465"/>
    </source>
</evidence>
<dbReference type="InterPro" id="IPR022742">
    <property type="entry name" value="Hydrolase_4"/>
</dbReference>
<evidence type="ECO:0000313" key="4">
    <source>
        <dbReference type="EMBL" id="SHK45972.1"/>
    </source>
</evidence>
<evidence type="ECO:0000256" key="2">
    <source>
        <dbReference type="SAM" id="Phobius"/>
    </source>
</evidence>
<organism evidence="4 5">
    <name type="scientific">Paramaledivibacter caminithermalis (strain DSM 15212 / CIP 107654 / DViRD3)</name>
    <name type="common">Clostridium caminithermale</name>
    <dbReference type="NCBI Taxonomy" id="1121301"/>
    <lineage>
        <taxon>Bacteria</taxon>
        <taxon>Bacillati</taxon>
        <taxon>Bacillota</taxon>
        <taxon>Clostridia</taxon>
        <taxon>Peptostreptococcales</taxon>
        <taxon>Caminicellaceae</taxon>
        <taxon>Paramaledivibacter</taxon>
    </lineage>
</organism>
<keyword evidence="2" id="KW-1133">Transmembrane helix</keyword>
<keyword evidence="4" id="KW-0645">Protease</keyword>
<keyword evidence="1" id="KW-0378">Hydrolase</keyword>
<dbReference type="PANTHER" id="PTHR22946">
    <property type="entry name" value="DIENELACTONE HYDROLASE DOMAIN-CONTAINING PROTEIN-RELATED"/>
    <property type="match status" value="1"/>
</dbReference>
<dbReference type="RefSeq" id="WP_073152734.1">
    <property type="nucleotide sequence ID" value="NZ_FRAG01000065.1"/>
</dbReference>
<keyword evidence="5" id="KW-1185">Reference proteome</keyword>
<gene>
    <name evidence="4" type="ORF">SAMN02745912_03362</name>
</gene>
<keyword evidence="4" id="KW-0031">Aminopeptidase</keyword>
<dbReference type="EMBL" id="FRAG01000065">
    <property type="protein sequence ID" value="SHK45972.1"/>
    <property type="molecule type" value="Genomic_DNA"/>
</dbReference>
<dbReference type="SUPFAM" id="SSF53474">
    <property type="entry name" value="alpha/beta-Hydrolases"/>
    <property type="match status" value="1"/>
</dbReference>
<evidence type="ECO:0000259" key="3">
    <source>
        <dbReference type="Pfam" id="PF12146"/>
    </source>
</evidence>
<reference evidence="5" key="1">
    <citation type="submission" date="2016-11" db="EMBL/GenBank/DDBJ databases">
        <authorList>
            <person name="Varghese N."/>
            <person name="Submissions S."/>
        </authorList>
    </citation>
    <scope>NUCLEOTIDE SEQUENCE [LARGE SCALE GENOMIC DNA]</scope>
    <source>
        <strain evidence="5">DSM 15212 / CIP 107654 / DViRD3</strain>
    </source>
</reference>